<dbReference type="Proteomes" id="UP000233786">
    <property type="component" value="Unassembled WGS sequence"/>
</dbReference>
<evidence type="ECO:0000313" key="5">
    <source>
        <dbReference type="Proteomes" id="UP000233786"/>
    </source>
</evidence>
<evidence type="ECO:0000256" key="3">
    <source>
        <dbReference type="SAM" id="Phobius"/>
    </source>
</evidence>
<gene>
    <name evidence="4" type="ORF">A8926_7305</name>
</gene>
<dbReference type="SUPFAM" id="SSF48452">
    <property type="entry name" value="TPR-like"/>
    <property type="match status" value="4"/>
</dbReference>
<feature type="transmembrane region" description="Helical" evidence="3">
    <location>
        <begin position="1249"/>
        <end position="1272"/>
    </location>
</feature>
<sequence>MKQQPKAERLPAPTICAFFPGPVFAAGKLPLAANARREVSEISREVRDFSEIDLLRRRCDFGAAKQAADAALVRGDGAELRILRGRVALGRIAIRTALEEFERALELDPASERAHAWRIAALERSYRYAEALEFAESALERFPEGVFVRVAIGRLLIEMQRPDDAMRHLEKALAVAPDDVNVIEWRCFALHAAGDLDAAVATSREALRRFPDEADLVDLLAFLEVEQFRYEAALRTVDRALELDPWHELAHERKIFLFRLLDRFEQAEQAASEALTRLPHSPDLVCEHALVASRRGQDDLAVERIERAAASDPDNPFLADWYATLLRDAKRPEDAEAVLDAALAANPESPRLLLEQAWLRDAQGRLDEAIELARAAARIDQYLPRARSTEVILLRSAGRAEDAEKAARDALRQFPTHRPLRIGLLNSLNARGRTDEALRECVRFLDDDPYDIDLILARCNLLNGLYRYDEELAVAQETQRRFPDVPALRSLLGRIYRARADYDAALPWVVRTLDVAPGHVEALESKAIVLRLTSRFDRAEQAAREGLREAPLAPELHEELSLALSCQGQYDAAVAALEGGLEACGETWYLRQALIAEYVRQGRYEEALQATDHALRSDAQNVSALLERYDILVELRRFGEAEAVAARMAEEFGTDEDVIRELGWREVRLGRIDAAIEYFRRNSSSDDSMLALQDQVRALRIADRYDEAVALLRDELARDPDSRFLLVELSRTFRQAGRFEDALQLARRAKRAEPHSRVAMWDEIAALRRMRLAAEAEEATLAAIERFPHDLDFLRLLGEIYVDTYRLDQALTCVGKILAIRPLSLNAVVLKAGVLRKQRRYREAELVVRGYLRRYPGDRSLLVELGWIELAQQRFTEAEKRFSALLDDAFGPDERGDALVGLGRVTLRSNDIPKAQRHFRAALEIDPRDDETRLSLAAALLRDVGTAQHDEVERLCLGVIEDDPCDDEAHALLGVLNFRRGNHAAAEHHLRTAIDLDPYAGAHVDLAALYSQLGRFDEAEKLLDQAVERDWYDVQAHVELGNVYLQRDVDGGEPGEWAGRATQQFRQATVLDPGNGTAAIGLARSVVRSSGDLVSAEEPLRYVLDRSDCDLPKWRLQVELARLLVQRGDATGSEDLYLEALAVAREAIGSASDQAEPHFVAGVAAYKIGESGDVQLSSLHFRRAMRYLRRVEQFDSRHSEAHRVRVLAQQRIRRARSSVVGSTALITVSLVMLALMWGAFFLRYQVPTVLLGTLTPVLVAMVAIGFLLPLLVRLKLPGGLEADLSASLHQVSSGPTGEVTLGAGRYGGRRNEQVRSRPASLSEGPRGELSGRS</sequence>
<dbReference type="SMART" id="SM00028">
    <property type="entry name" value="TPR"/>
    <property type="match status" value="18"/>
</dbReference>
<feature type="repeat" description="TPR" evidence="1">
    <location>
        <begin position="486"/>
        <end position="519"/>
    </location>
</feature>
<keyword evidence="5" id="KW-1185">Reference proteome</keyword>
<feature type="repeat" description="TPR" evidence="1">
    <location>
        <begin position="896"/>
        <end position="929"/>
    </location>
</feature>
<keyword evidence="3" id="KW-0812">Transmembrane</keyword>
<feature type="repeat" description="TPR" evidence="1">
    <location>
        <begin position="1000"/>
        <end position="1033"/>
    </location>
</feature>
<dbReference type="Pfam" id="PF14559">
    <property type="entry name" value="TPR_19"/>
    <property type="match status" value="3"/>
</dbReference>
<evidence type="ECO:0000256" key="1">
    <source>
        <dbReference type="PROSITE-ProRule" id="PRU00339"/>
    </source>
</evidence>
<dbReference type="PANTHER" id="PTHR12558:SF13">
    <property type="entry name" value="CELL DIVISION CYCLE PROTEIN 27 HOMOLOG"/>
    <property type="match status" value="1"/>
</dbReference>
<feature type="region of interest" description="Disordered" evidence="2">
    <location>
        <begin position="1290"/>
        <end position="1333"/>
    </location>
</feature>
<proteinExistence type="predicted"/>
<dbReference type="InterPro" id="IPR019734">
    <property type="entry name" value="TPR_rpt"/>
</dbReference>
<name>A0A2N3Y897_SACSN</name>
<keyword evidence="3" id="KW-0472">Membrane</keyword>
<dbReference type="EMBL" id="PJNB01000001">
    <property type="protein sequence ID" value="PKW19154.1"/>
    <property type="molecule type" value="Genomic_DNA"/>
</dbReference>
<organism evidence="4 5">
    <name type="scientific">Saccharopolyspora spinosa</name>
    <dbReference type="NCBI Taxonomy" id="60894"/>
    <lineage>
        <taxon>Bacteria</taxon>
        <taxon>Bacillati</taxon>
        <taxon>Actinomycetota</taxon>
        <taxon>Actinomycetes</taxon>
        <taxon>Pseudonocardiales</taxon>
        <taxon>Pseudonocardiaceae</taxon>
        <taxon>Saccharopolyspora</taxon>
    </lineage>
</organism>
<keyword evidence="3" id="KW-1133">Transmembrane helix</keyword>
<accession>A0A2N3Y897</accession>
<dbReference type="RefSeq" id="WP_010311183.1">
    <property type="nucleotide sequence ID" value="NZ_CP061007.1"/>
</dbReference>
<dbReference type="Pfam" id="PF13432">
    <property type="entry name" value="TPR_16"/>
    <property type="match status" value="5"/>
</dbReference>
<reference evidence="4" key="1">
    <citation type="submission" date="2017-12" db="EMBL/GenBank/DDBJ databases">
        <title>Sequencing the genomes of 1000 Actinobacteria strains.</title>
        <authorList>
            <person name="Klenk H.-P."/>
        </authorList>
    </citation>
    <scope>NUCLEOTIDE SEQUENCE [LARGE SCALE GENOMIC DNA]</scope>
    <source>
        <strain evidence="4">DSM 44228</strain>
    </source>
</reference>
<dbReference type="PANTHER" id="PTHR12558">
    <property type="entry name" value="CELL DIVISION CYCLE 16,23,27"/>
    <property type="match status" value="1"/>
</dbReference>
<comment type="caution">
    <text evidence="4">The sequence shown here is derived from an EMBL/GenBank/DDBJ whole genome shotgun (WGS) entry which is preliminary data.</text>
</comment>
<protein>
    <submittedName>
        <fullName evidence="4">Flp pilus assembly protein TadD</fullName>
    </submittedName>
</protein>
<dbReference type="Gene3D" id="1.25.40.10">
    <property type="entry name" value="Tetratricopeptide repeat domain"/>
    <property type="match status" value="4"/>
</dbReference>
<evidence type="ECO:0000256" key="2">
    <source>
        <dbReference type="SAM" id="MobiDB-lite"/>
    </source>
</evidence>
<dbReference type="Pfam" id="PF13374">
    <property type="entry name" value="TPR_10"/>
    <property type="match status" value="1"/>
</dbReference>
<evidence type="ECO:0000313" key="4">
    <source>
        <dbReference type="EMBL" id="PKW19154.1"/>
    </source>
</evidence>
<feature type="repeat" description="TPR" evidence="1">
    <location>
        <begin position="146"/>
        <end position="179"/>
    </location>
</feature>
<feature type="repeat" description="TPR" evidence="1">
    <location>
        <begin position="78"/>
        <end position="111"/>
    </location>
</feature>
<dbReference type="PROSITE" id="PS50005">
    <property type="entry name" value="TPR"/>
    <property type="match status" value="6"/>
</dbReference>
<feature type="transmembrane region" description="Helical" evidence="3">
    <location>
        <begin position="1219"/>
        <end position="1242"/>
    </location>
</feature>
<dbReference type="STRING" id="994479.GCA_000194155_05384"/>
<keyword evidence="1" id="KW-0802">TPR repeat</keyword>
<dbReference type="InterPro" id="IPR011990">
    <property type="entry name" value="TPR-like_helical_dom_sf"/>
</dbReference>
<feature type="repeat" description="TPR" evidence="1">
    <location>
        <begin position="214"/>
        <end position="247"/>
    </location>
</feature>